<name>A0A151MLR6_ALLMI</name>
<dbReference type="EMBL" id="AKHW03005770">
    <property type="protein sequence ID" value="KYO25465.1"/>
    <property type="molecule type" value="Genomic_DNA"/>
</dbReference>
<dbReference type="CDD" id="cd12012">
    <property type="entry name" value="SH3_RIM-BP_2"/>
    <property type="match status" value="1"/>
</dbReference>
<dbReference type="Pfam" id="PF07653">
    <property type="entry name" value="SH3_2"/>
    <property type="match status" value="2"/>
</dbReference>
<feature type="compositionally biased region" description="Acidic residues" evidence="3">
    <location>
        <begin position="118"/>
        <end position="127"/>
    </location>
</feature>
<evidence type="ECO:0000256" key="2">
    <source>
        <dbReference type="PROSITE-ProRule" id="PRU00192"/>
    </source>
</evidence>
<dbReference type="InterPro" id="IPR001452">
    <property type="entry name" value="SH3_domain"/>
</dbReference>
<dbReference type="InterPro" id="IPR036028">
    <property type="entry name" value="SH3-like_dom_sf"/>
</dbReference>
<feature type="region of interest" description="Disordered" evidence="3">
    <location>
        <begin position="118"/>
        <end position="148"/>
    </location>
</feature>
<protein>
    <submittedName>
        <fullName evidence="5">Peripheral-type benzodiazepine receptor-associated protein 1 isoform C</fullName>
    </submittedName>
</protein>
<dbReference type="PRINTS" id="PR00452">
    <property type="entry name" value="SH3DOMAIN"/>
</dbReference>
<dbReference type="InterPro" id="IPR040325">
    <property type="entry name" value="RIMBP1/2/3"/>
</dbReference>
<dbReference type="Gene3D" id="2.30.30.40">
    <property type="entry name" value="SH3 Domains"/>
    <property type="match status" value="2"/>
</dbReference>
<dbReference type="AlphaFoldDB" id="A0A151MLR6"/>
<keyword evidence="6" id="KW-1185">Reference proteome</keyword>
<dbReference type="GO" id="GO:0045202">
    <property type="term" value="C:synapse"/>
    <property type="evidence" value="ECO:0007669"/>
    <property type="project" value="GOC"/>
</dbReference>
<evidence type="ECO:0000256" key="1">
    <source>
        <dbReference type="ARBA" id="ARBA00022443"/>
    </source>
</evidence>
<dbReference type="FunFam" id="2.30.30.40:FF:000023">
    <property type="entry name" value="RIMS-binding protein 2 isoform F"/>
    <property type="match status" value="1"/>
</dbReference>
<evidence type="ECO:0000313" key="6">
    <source>
        <dbReference type="Proteomes" id="UP000050525"/>
    </source>
</evidence>
<dbReference type="SUPFAM" id="SSF50044">
    <property type="entry name" value="SH3-domain"/>
    <property type="match status" value="2"/>
</dbReference>
<dbReference type="GO" id="GO:0007274">
    <property type="term" value="P:neuromuscular synaptic transmission"/>
    <property type="evidence" value="ECO:0007669"/>
    <property type="project" value="TreeGrafter"/>
</dbReference>
<evidence type="ECO:0000313" key="5">
    <source>
        <dbReference type="EMBL" id="KYO25465.1"/>
    </source>
</evidence>
<dbReference type="SMART" id="SM00326">
    <property type="entry name" value="SH3"/>
    <property type="match status" value="2"/>
</dbReference>
<dbReference type="PANTHER" id="PTHR14234">
    <property type="entry name" value="RIM BINDING PROTEIN-RELATED"/>
    <property type="match status" value="1"/>
</dbReference>
<feature type="domain" description="SH3" evidence="4">
    <location>
        <begin position="306"/>
        <end position="373"/>
    </location>
</feature>
<gene>
    <name evidence="5" type="primary">BZRAP1</name>
    <name evidence="5" type="ORF">Y1Q_0000132</name>
</gene>
<dbReference type="FunFam" id="2.30.30.40:FF:000016">
    <property type="entry name" value="RIMS-binding protein 2 isoform X2"/>
    <property type="match status" value="1"/>
</dbReference>
<feature type="compositionally biased region" description="Basic and acidic residues" evidence="3">
    <location>
        <begin position="128"/>
        <end position="144"/>
    </location>
</feature>
<feature type="domain" description="SH3" evidence="4">
    <location>
        <begin position="188"/>
        <end position="256"/>
    </location>
</feature>
<dbReference type="PROSITE" id="PS50002">
    <property type="entry name" value="SH3"/>
    <property type="match status" value="2"/>
</dbReference>
<proteinExistence type="predicted"/>
<reference evidence="5 6" key="1">
    <citation type="journal article" date="2012" name="Genome Biol.">
        <title>Sequencing three crocodilian genomes to illuminate the evolution of archosaurs and amniotes.</title>
        <authorList>
            <person name="St John J.A."/>
            <person name="Braun E.L."/>
            <person name="Isberg S.R."/>
            <person name="Miles L.G."/>
            <person name="Chong A.Y."/>
            <person name="Gongora J."/>
            <person name="Dalzell P."/>
            <person name="Moran C."/>
            <person name="Bed'hom B."/>
            <person name="Abzhanov A."/>
            <person name="Burgess S.C."/>
            <person name="Cooksey A.M."/>
            <person name="Castoe T.A."/>
            <person name="Crawford N.G."/>
            <person name="Densmore L.D."/>
            <person name="Drew J.C."/>
            <person name="Edwards S.V."/>
            <person name="Faircloth B.C."/>
            <person name="Fujita M.K."/>
            <person name="Greenwold M.J."/>
            <person name="Hoffmann F.G."/>
            <person name="Howard J.M."/>
            <person name="Iguchi T."/>
            <person name="Janes D.E."/>
            <person name="Khan S.Y."/>
            <person name="Kohno S."/>
            <person name="de Koning A.J."/>
            <person name="Lance S.L."/>
            <person name="McCarthy F.M."/>
            <person name="McCormack J.E."/>
            <person name="Merchant M.E."/>
            <person name="Peterson D.G."/>
            <person name="Pollock D.D."/>
            <person name="Pourmand N."/>
            <person name="Raney B.J."/>
            <person name="Roessler K.A."/>
            <person name="Sanford J.R."/>
            <person name="Sawyer R.H."/>
            <person name="Schmidt C.J."/>
            <person name="Triplett E.W."/>
            <person name="Tuberville T.D."/>
            <person name="Venegas-Anaya M."/>
            <person name="Howard J.T."/>
            <person name="Jarvis E.D."/>
            <person name="Guillette L.J.Jr."/>
            <person name="Glenn T.C."/>
            <person name="Green R.E."/>
            <person name="Ray D.A."/>
        </authorList>
    </citation>
    <scope>NUCLEOTIDE SEQUENCE [LARGE SCALE GENOMIC DNA]</scope>
    <source>
        <strain evidence="5">KSC_2009_1</strain>
    </source>
</reference>
<sequence>MSMTTHYVNSEDKPVKDSAIQRHIERYDRNWLNSVPQLCSSQVELQEEYNRDIEINTLNVQEILDVSSEKKPDEVLILGVSVGETKKDQTPGTGNWKLNPSGEHNRSSVLLRTLKEEEEELDLDGEEDNRIKIAGKDSSLKESPEFPTQWSQIKKTNKALSTSQAVTSSFSRTDILKSSDLKEMVSDGSIRMFLALFDYDPASMSPNLDAAEEELPFKKGQVVKVIGDKDVDGFYQGEIEGKVGYIPCNMVSEVEMDSIEMKQQLLKQNSVPGMDSRMNLVKLGIQDRNDKSHSECVQRDSKVEQPASKTMVAVFDYNPRESSINVDVESELTFSAGDIITVFGSVDDSGFYYGELNGQRGLIPSEFLKIVSLEEE</sequence>
<dbReference type="PANTHER" id="PTHR14234:SF19">
    <property type="entry name" value="RIM-BINDING PROTEIN, ISOFORM F"/>
    <property type="match status" value="1"/>
</dbReference>
<evidence type="ECO:0000256" key="3">
    <source>
        <dbReference type="SAM" id="MobiDB-lite"/>
    </source>
</evidence>
<organism evidence="5 6">
    <name type="scientific">Alligator mississippiensis</name>
    <name type="common">American alligator</name>
    <dbReference type="NCBI Taxonomy" id="8496"/>
    <lineage>
        <taxon>Eukaryota</taxon>
        <taxon>Metazoa</taxon>
        <taxon>Chordata</taxon>
        <taxon>Craniata</taxon>
        <taxon>Vertebrata</taxon>
        <taxon>Euteleostomi</taxon>
        <taxon>Archelosauria</taxon>
        <taxon>Archosauria</taxon>
        <taxon>Crocodylia</taxon>
        <taxon>Alligatoridae</taxon>
        <taxon>Alligatorinae</taxon>
        <taxon>Alligator</taxon>
    </lineage>
</organism>
<dbReference type="Proteomes" id="UP000050525">
    <property type="component" value="Unassembled WGS sequence"/>
</dbReference>
<evidence type="ECO:0000259" key="4">
    <source>
        <dbReference type="PROSITE" id="PS50002"/>
    </source>
</evidence>
<accession>A0A151MLR6</accession>
<keyword evidence="1 2" id="KW-0728">SH3 domain</keyword>
<dbReference type="InterPro" id="IPR035753">
    <property type="entry name" value="RIM-BP_SH3_2"/>
</dbReference>
<keyword evidence="5" id="KW-0675">Receptor</keyword>
<comment type="caution">
    <text evidence="5">The sequence shown here is derived from an EMBL/GenBank/DDBJ whole genome shotgun (WGS) entry which is preliminary data.</text>
</comment>